<dbReference type="InterPro" id="IPR050654">
    <property type="entry name" value="AChE-related_enzymes"/>
</dbReference>
<dbReference type="InterPro" id="IPR002018">
    <property type="entry name" value="CarbesteraseB"/>
</dbReference>
<dbReference type="PROSITE" id="PS00941">
    <property type="entry name" value="CARBOXYLESTERASE_B_2"/>
    <property type="match status" value="1"/>
</dbReference>
<dbReference type="EMBL" id="CP092878">
    <property type="protein sequence ID" value="UYV78340.1"/>
    <property type="molecule type" value="Genomic_DNA"/>
</dbReference>
<dbReference type="Pfam" id="PF00135">
    <property type="entry name" value="COesterase"/>
    <property type="match status" value="1"/>
</dbReference>
<comment type="similarity">
    <text evidence="1 5">Belongs to the type-B carboxylesterase/lipase family.</text>
</comment>
<proteinExistence type="inferred from homology"/>
<dbReference type="PANTHER" id="PTHR43918">
    <property type="entry name" value="ACETYLCHOLINESTERASE"/>
    <property type="match status" value="1"/>
</dbReference>
<evidence type="ECO:0000256" key="4">
    <source>
        <dbReference type="ARBA" id="ARBA00023180"/>
    </source>
</evidence>
<keyword evidence="2" id="KW-0719">Serine esterase</keyword>
<keyword evidence="4" id="KW-0325">Glycoprotein</keyword>
<dbReference type="PANTHER" id="PTHR43918:SF4">
    <property type="entry name" value="CARBOXYLIC ESTER HYDROLASE"/>
    <property type="match status" value="1"/>
</dbReference>
<keyword evidence="3 5" id="KW-0378">Hydrolase</keyword>
<evidence type="ECO:0000256" key="1">
    <source>
        <dbReference type="ARBA" id="ARBA00005964"/>
    </source>
</evidence>
<protein>
    <recommendedName>
        <fullName evidence="5">Carboxylic ester hydrolase</fullName>
        <ecNumber evidence="5">3.1.1.-</ecNumber>
    </recommendedName>
</protein>
<evidence type="ECO:0000256" key="3">
    <source>
        <dbReference type="ARBA" id="ARBA00022801"/>
    </source>
</evidence>
<organism evidence="7 8">
    <name type="scientific">Cordylochernes scorpioides</name>
    <dbReference type="NCBI Taxonomy" id="51811"/>
    <lineage>
        <taxon>Eukaryota</taxon>
        <taxon>Metazoa</taxon>
        <taxon>Ecdysozoa</taxon>
        <taxon>Arthropoda</taxon>
        <taxon>Chelicerata</taxon>
        <taxon>Arachnida</taxon>
        <taxon>Pseudoscorpiones</taxon>
        <taxon>Cheliferoidea</taxon>
        <taxon>Chernetidae</taxon>
        <taxon>Cordylochernes</taxon>
    </lineage>
</organism>
<sequence length="651" mass="74873">MRQEFAAWVFRQIDIDENWLSNVLWTDKAHFSLNGDFNIQNSRIWATENPRIFTEMPLYQPRVTVLAKALSEITFMKDGGPPHISRAATSPTVNLPKKGTVITGTQKTVSGKLLDIYLSIPYAQPPTGERRFKDPEPITNLPPQIDATKFPLSCYQQDFRPNDHVNKIMSEDCLYLNIWTPSQKSNMSVLIFIHGGSFEFGSTDELMNNPQYLAARTDMVIVTMNYRLASFGFLDLNMEGIDGNFGLKDQILAFKWVKENIRAFGGNPDSVTIYGTSAGSMAVALHLSIKENRDLFHRAFLQSGTSNSGFFHYSKDMKKRELNVFMKTSNCNTNSSGVLKCLQSKTTEEIFNADKEVFIAYMSGLFIPTFNKKLFSLSSIEDLNKNDILLNKDILIGITKDEGSITFPLTDMELTKKNATKKYAKYYFKEGFGQPNSTEFTRVLKYYLRNVSDYDFVNYSRAFKELLEDYFFRCPTFYFSNIMASKNNNVFFYYFTYQSEHKANNESTRHYGATHNEDLPYTMGLPRRDSINYTPKEIEFSNTMMDYIGNFSKYGRPGPQWPEYIQESSVPHYNETPESIVPNLDILEDIHHGPTPETLALSLGLWASLILNSTHNRVVELNPNQYQVMHLPHVDRCTELWRPFFYPNSNQ</sequence>
<dbReference type="PROSITE" id="PS00122">
    <property type="entry name" value="CARBOXYLESTERASE_B_1"/>
    <property type="match status" value="1"/>
</dbReference>
<feature type="domain" description="Carboxylesterase type B" evidence="6">
    <location>
        <begin position="91"/>
        <end position="570"/>
    </location>
</feature>
<evidence type="ECO:0000256" key="5">
    <source>
        <dbReference type="RuleBase" id="RU361235"/>
    </source>
</evidence>
<gene>
    <name evidence="7" type="ORF">LAZ67_16001015</name>
</gene>
<dbReference type="InterPro" id="IPR029058">
    <property type="entry name" value="AB_hydrolase_fold"/>
</dbReference>
<dbReference type="InterPro" id="IPR019826">
    <property type="entry name" value="Carboxylesterase_B_AS"/>
</dbReference>
<keyword evidence="8" id="KW-1185">Reference proteome</keyword>
<dbReference type="InterPro" id="IPR019819">
    <property type="entry name" value="Carboxylesterase_B_CS"/>
</dbReference>
<dbReference type="SUPFAM" id="SSF53474">
    <property type="entry name" value="alpha/beta-Hydrolases"/>
    <property type="match status" value="1"/>
</dbReference>
<evidence type="ECO:0000259" key="6">
    <source>
        <dbReference type="Pfam" id="PF00135"/>
    </source>
</evidence>
<dbReference type="Gene3D" id="3.40.50.1820">
    <property type="entry name" value="alpha/beta hydrolase"/>
    <property type="match status" value="1"/>
</dbReference>
<reference evidence="7 8" key="1">
    <citation type="submission" date="2022-01" db="EMBL/GenBank/DDBJ databases">
        <title>A chromosomal length assembly of Cordylochernes scorpioides.</title>
        <authorList>
            <person name="Zeh D."/>
            <person name="Zeh J."/>
        </authorList>
    </citation>
    <scope>NUCLEOTIDE SEQUENCE [LARGE SCALE GENOMIC DNA]</scope>
    <source>
        <strain evidence="7">IN4F17</strain>
        <tissue evidence="7">Whole Body</tissue>
    </source>
</reference>
<evidence type="ECO:0000313" key="8">
    <source>
        <dbReference type="Proteomes" id="UP001235939"/>
    </source>
</evidence>
<accession>A0ABY6LAZ9</accession>
<name>A0ABY6LAZ9_9ARAC</name>
<evidence type="ECO:0000313" key="7">
    <source>
        <dbReference type="EMBL" id="UYV78340.1"/>
    </source>
</evidence>
<dbReference type="EC" id="3.1.1.-" evidence="5"/>
<evidence type="ECO:0000256" key="2">
    <source>
        <dbReference type="ARBA" id="ARBA00022487"/>
    </source>
</evidence>
<dbReference type="Proteomes" id="UP001235939">
    <property type="component" value="Chromosome 16"/>
</dbReference>